<evidence type="ECO:0000259" key="3">
    <source>
        <dbReference type="Pfam" id="PF00291"/>
    </source>
</evidence>
<gene>
    <name evidence="4" type="ORF">D6C19_10145</name>
</gene>
<dbReference type="Gene3D" id="3.40.50.1100">
    <property type="match status" value="2"/>
</dbReference>
<evidence type="ECO:0000313" key="4">
    <source>
        <dbReference type="EMBL" id="RXV66340.1"/>
    </source>
</evidence>
<protein>
    <submittedName>
        <fullName evidence="4">Pyridoxal-phosphate dependent enzyme</fullName>
    </submittedName>
</protein>
<keyword evidence="2" id="KW-0663">Pyridoxal phosphate</keyword>
<sequence length="333" mass="38274">MVAFENREMPKLDKLHNNFYGASFELMKLLPARFILEQAMKKRQLKKGDKIVETSSGTFALALAMISNVEGFELTIVSDPAIDRKLKMRLERLGTKVVIVDSENVDEKGGYQKLRLEKLYEILSSGNYFWPQQYDNLMNREAYCKYAGYLVENLGKIDYLIGPVGSGGSMVGTAKYLKKLFPDLKVVDVDTPNSVLFGQKNGERKLRGLGNSIHPENLDVSLFDYISWVPAELAFEYTKRLYSEKSLFMGPTSGATYLVGKYFYGIHSAKKIVCNFPDEGYRYIDTVYDNNWIKENDVTFSEKSDVLTWIKDPNEELGKWTIIDWKDWLLRKE</sequence>
<evidence type="ECO:0000313" key="5">
    <source>
        <dbReference type="Proteomes" id="UP000289316"/>
    </source>
</evidence>
<accession>A0A4Q2AC07</accession>
<dbReference type="Proteomes" id="UP000289316">
    <property type="component" value="Unassembled WGS sequence"/>
</dbReference>
<organism evidence="4 5">
    <name type="scientific">Ligilactobacillus murinus</name>
    <dbReference type="NCBI Taxonomy" id="1622"/>
    <lineage>
        <taxon>Bacteria</taxon>
        <taxon>Bacillati</taxon>
        <taxon>Bacillota</taxon>
        <taxon>Bacilli</taxon>
        <taxon>Lactobacillales</taxon>
        <taxon>Lactobacillaceae</taxon>
        <taxon>Ligilactobacillus</taxon>
    </lineage>
</organism>
<dbReference type="InterPro" id="IPR001926">
    <property type="entry name" value="TrpB-like_PALP"/>
</dbReference>
<dbReference type="OrthoDB" id="9808024at2"/>
<dbReference type="Pfam" id="PF00291">
    <property type="entry name" value="PALP"/>
    <property type="match status" value="1"/>
</dbReference>
<dbReference type="AlphaFoldDB" id="A0A4Q2AC07"/>
<dbReference type="GO" id="GO:1901605">
    <property type="term" value="P:alpha-amino acid metabolic process"/>
    <property type="evidence" value="ECO:0007669"/>
    <property type="project" value="UniProtKB-ARBA"/>
</dbReference>
<dbReference type="InterPro" id="IPR036052">
    <property type="entry name" value="TrpB-like_PALP_sf"/>
</dbReference>
<dbReference type="RefSeq" id="WP_004049648.1">
    <property type="nucleotide sequence ID" value="NZ_CAYEUZ010000001.1"/>
</dbReference>
<feature type="domain" description="Tryptophan synthase beta chain-like PALP" evidence="3">
    <location>
        <begin position="28"/>
        <end position="276"/>
    </location>
</feature>
<dbReference type="InterPro" id="IPR050214">
    <property type="entry name" value="Cys_Synth/Cystath_Beta-Synth"/>
</dbReference>
<name>A0A4Q2AC07_9LACO</name>
<dbReference type="EMBL" id="QZFR01000099">
    <property type="protein sequence ID" value="RXV66340.1"/>
    <property type="molecule type" value="Genomic_DNA"/>
</dbReference>
<comment type="caution">
    <text evidence="4">The sequence shown here is derived from an EMBL/GenBank/DDBJ whole genome shotgun (WGS) entry which is preliminary data.</text>
</comment>
<proteinExistence type="predicted"/>
<dbReference type="SUPFAM" id="SSF53686">
    <property type="entry name" value="Tryptophan synthase beta subunit-like PLP-dependent enzymes"/>
    <property type="match status" value="1"/>
</dbReference>
<reference evidence="4 5" key="1">
    <citation type="submission" date="2018-09" db="EMBL/GenBank/DDBJ databases">
        <title>Murine metabolic-syndrome-specific gut microbial biobank.</title>
        <authorList>
            <person name="Liu C."/>
        </authorList>
    </citation>
    <scope>NUCLEOTIDE SEQUENCE [LARGE SCALE GENOMIC DNA]</scope>
    <source>
        <strain evidence="4 5">C-30</strain>
    </source>
</reference>
<dbReference type="PANTHER" id="PTHR10314">
    <property type="entry name" value="CYSTATHIONINE BETA-SYNTHASE"/>
    <property type="match status" value="1"/>
</dbReference>
<evidence type="ECO:0000256" key="2">
    <source>
        <dbReference type="ARBA" id="ARBA00022898"/>
    </source>
</evidence>
<comment type="cofactor">
    <cofactor evidence="1">
        <name>pyridoxal 5'-phosphate</name>
        <dbReference type="ChEBI" id="CHEBI:597326"/>
    </cofactor>
</comment>
<evidence type="ECO:0000256" key="1">
    <source>
        <dbReference type="ARBA" id="ARBA00001933"/>
    </source>
</evidence>